<dbReference type="RefSeq" id="WP_169229225.1">
    <property type="nucleotide sequence ID" value="NZ_JABBGF010000001.1"/>
</dbReference>
<evidence type="ECO:0000313" key="2">
    <source>
        <dbReference type="Proteomes" id="UP000552615"/>
    </source>
</evidence>
<proteinExistence type="predicted"/>
<comment type="caution">
    <text evidence="1">The sequence shown here is derived from an EMBL/GenBank/DDBJ whole genome shotgun (WGS) entry which is preliminary data.</text>
</comment>
<dbReference type="Proteomes" id="UP000552615">
    <property type="component" value="Unassembled WGS sequence"/>
</dbReference>
<sequence>MKITTGINNFDIISSGTVIAFDDETINFDFAENLKYRLKFVTDVEDKSDRMDFKILDETCMLILLINFAETLGGGNAEPLLLGHLDGRNIYLNFYVSIYGNDRKVLNYTWYRRESTGNE</sequence>
<gene>
    <name evidence="1" type="ORF">HHL20_00290</name>
</gene>
<name>A0A7Y0A344_9FLAO</name>
<protein>
    <submittedName>
        <fullName evidence="1">Uncharacterized protein</fullName>
    </submittedName>
</protein>
<accession>A0A7Y0A344</accession>
<keyword evidence="2" id="KW-1185">Reference proteome</keyword>
<reference evidence="1 2" key="1">
    <citation type="submission" date="2020-04" db="EMBL/GenBank/DDBJ databases">
        <title>Chryseobacterium sp. RJ-7-14 sp. nov., isolated from Jeju soil.</title>
        <authorList>
            <person name="Dahal R.H."/>
            <person name="Chaudhary D.K."/>
        </authorList>
    </citation>
    <scope>NUCLEOTIDE SEQUENCE [LARGE SCALE GENOMIC DNA]</scope>
    <source>
        <strain evidence="1 2">RJ-7-14</strain>
    </source>
</reference>
<dbReference type="AlphaFoldDB" id="A0A7Y0A344"/>
<dbReference type="InterPro" id="IPR049197">
    <property type="entry name" value="DUF6864"/>
</dbReference>
<dbReference type="EMBL" id="JABBGF010000001">
    <property type="protein sequence ID" value="NML55774.1"/>
    <property type="molecule type" value="Genomic_DNA"/>
</dbReference>
<dbReference type="Pfam" id="PF21732">
    <property type="entry name" value="DUF6864"/>
    <property type="match status" value="1"/>
</dbReference>
<evidence type="ECO:0000313" key="1">
    <source>
        <dbReference type="EMBL" id="NML55774.1"/>
    </source>
</evidence>
<organism evidence="1 2">
    <name type="scientific">Chryseobacterium cheonjiense</name>
    <dbReference type="NCBI Taxonomy" id="2728845"/>
    <lineage>
        <taxon>Bacteria</taxon>
        <taxon>Pseudomonadati</taxon>
        <taxon>Bacteroidota</taxon>
        <taxon>Flavobacteriia</taxon>
        <taxon>Flavobacteriales</taxon>
        <taxon>Weeksellaceae</taxon>
        <taxon>Chryseobacterium group</taxon>
        <taxon>Chryseobacterium</taxon>
    </lineage>
</organism>